<keyword evidence="4 5" id="KW-0472">Membrane</keyword>
<evidence type="ECO:0000256" key="3">
    <source>
        <dbReference type="ARBA" id="ARBA00022989"/>
    </source>
</evidence>
<organism evidence="8 9">
    <name type="scientific">Phyllotreta striolata</name>
    <name type="common">Striped flea beetle</name>
    <name type="synonym">Crioceris striolata</name>
    <dbReference type="NCBI Taxonomy" id="444603"/>
    <lineage>
        <taxon>Eukaryota</taxon>
        <taxon>Metazoa</taxon>
        <taxon>Ecdysozoa</taxon>
        <taxon>Arthropoda</taxon>
        <taxon>Hexapoda</taxon>
        <taxon>Insecta</taxon>
        <taxon>Pterygota</taxon>
        <taxon>Neoptera</taxon>
        <taxon>Endopterygota</taxon>
        <taxon>Coleoptera</taxon>
        <taxon>Polyphaga</taxon>
        <taxon>Cucujiformia</taxon>
        <taxon>Chrysomeloidea</taxon>
        <taxon>Chrysomelidae</taxon>
        <taxon>Galerucinae</taxon>
        <taxon>Alticini</taxon>
        <taxon>Phyllotreta</taxon>
    </lineage>
</organism>
<feature type="transmembrane region" description="Helical" evidence="6">
    <location>
        <begin position="115"/>
        <end position="135"/>
    </location>
</feature>
<name>A0A9N9XRI7_PHYSR</name>
<keyword evidence="3 6" id="KW-1133">Transmembrane helix</keyword>
<keyword evidence="9" id="KW-1185">Reference proteome</keyword>
<evidence type="ECO:0000313" key="9">
    <source>
        <dbReference type="Proteomes" id="UP001153712"/>
    </source>
</evidence>
<dbReference type="GO" id="GO:0016020">
    <property type="term" value="C:membrane"/>
    <property type="evidence" value="ECO:0007669"/>
    <property type="project" value="UniProtKB-SubCell"/>
</dbReference>
<sequence>MMRGPTIVTMPGGGGQGGIPCCFCRCCTCIQLQVLKTQDGVLKLAEIIVGLFCQTLAVNFGSSYSSTIGTSYQSFLSTASWCLLTSFLLLLNYLFSQKSLHLLKSSLFETLFNSIAALSYFGSCSYLGWAVYTVLKPMFVVTPFFQVYPAMSAVYFMGTVLGFIYAYDAYKSYQHFKGFR</sequence>
<dbReference type="PROSITE" id="PS51225">
    <property type="entry name" value="MARVEL"/>
    <property type="match status" value="1"/>
</dbReference>
<protein>
    <recommendedName>
        <fullName evidence="7">MARVEL domain-containing protein</fullName>
    </recommendedName>
</protein>
<evidence type="ECO:0000256" key="5">
    <source>
        <dbReference type="PROSITE-ProRule" id="PRU00581"/>
    </source>
</evidence>
<gene>
    <name evidence="8" type="ORF">PHYEVI_LOCUS8548</name>
</gene>
<evidence type="ECO:0000256" key="6">
    <source>
        <dbReference type="SAM" id="Phobius"/>
    </source>
</evidence>
<feature type="transmembrane region" description="Helical" evidence="6">
    <location>
        <begin position="72"/>
        <end position="95"/>
    </location>
</feature>
<proteinExistence type="predicted"/>
<keyword evidence="2 5" id="KW-0812">Transmembrane</keyword>
<dbReference type="EMBL" id="OU900098">
    <property type="protein sequence ID" value="CAG9862228.1"/>
    <property type="molecule type" value="Genomic_DNA"/>
</dbReference>
<evidence type="ECO:0000256" key="2">
    <source>
        <dbReference type="ARBA" id="ARBA00022692"/>
    </source>
</evidence>
<accession>A0A9N9XRI7</accession>
<evidence type="ECO:0000313" key="8">
    <source>
        <dbReference type="EMBL" id="CAG9862228.1"/>
    </source>
</evidence>
<feature type="domain" description="MARVEL" evidence="7">
    <location>
        <begin position="34"/>
        <end position="177"/>
    </location>
</feature>
<evidence type="ECO:0000256" key="1">
    <source>
        <dbReference type="ARBA" id="ARBA00004141"/>
    </source>
</evidence>
<comment type="subcellular location">
    <subcellularLocation>
        <location evidence="1">Membrane</location>
        <topology evidence="1">Multi-pass membrane protein</topology>
    </subcellularLocation>
</comment>
<dbReference type="AlphaFoldDB" id="A0A9N9XRI7"/>
<feature type="transmembrane region" description="Helical" evidence="6">
    <location>
        <begin position="147"/>
        <end position="167"/>
    </location>
</feature>
<dbReference type="InterPro" id="IPR008253">
    <property type="entry name" value="Marvel"/>
</dbReference>
<dbReference type="OrthoDB" id="10044855at2759"/>
<feature type="transmembrane region" description="Helical" evidence="6">
    <location>
        <begin position="41"/>
        <end position="60"/>
    </location>
</feature>
<dbReference type="Proteomes" id="UP001153712">
    <property type="component" value="Chromosome 5"/>
</dbReference>
<reference evidence="8" key="1">
    <citation type="submission" date="2022-01" db="EMBL/GenBank/DDBJ databases">
        <authorList>
            <person name="King R."/>
        </authorList>
    </citation>
    <scope>NUCLEOTIDE SEQUENCE</scope>
</reference>
<evidence type="ECO:0000256" key="4">
    <source>
        <dbReference type="ARBA" id="ARBA00023136"/>
    </source>
</evidence>
<evidence type="ECO:0000259" key="7">
    <source>
        <dbReference type="PROSITE" id="PS51225"/>
    </source>
</evidence>